<dbReference type="SUPFAM" id="SSF46955">
    <property type="entry name" value="Putative DNA-binding domain"/>
    <property type="match status" value="1"/>
</dbReference>
<reference evidence="2 3" key="1">
    <citation type="submission" date="2023-11" db="EMBL/GenBank/DDBJ databases">
        <authorList>
            <person name="Xu M."/>
            <person name="Jiang T."/>
        </authorList>
    </citation>
    <scope>NUCLEOTIDE SEQUENCE [LARGE SCALE GENOMIC DNA]</scope>
    <source>
        <strain evidence="2 3">SD</strain>
    </source>
</reference>
<evidence type="ECO:0000313" key="2">
    <source>
        <dbReference type="EMBL" id="MDX8152764.1"/>
    </source>
</evidence>
<protein>
    <submittedName>
        <fullName evidence="2">Excisionase family DNA-binding protein</fullName>
    </submittedName>
</protein>
<feature type="domain" description="Helix-turn-helix" evidence="1">
    <location>
        <begin position="21"/>
        <end position="68"/>
    </location>
</feature>
<gene>
    <name evidence="2" type="ORF">SK069_14245</name>
</gene>
<evidence type="ECO:0000313" key="3">
    <source>
        <dbReference type="Proteomes" id="UP001277761"/>
    </source>
</evidence>
<dbReference type="NCBIfam" id="TIGR01764">
    <property type="entry name" value="excise"/>
    <property type="match status" value="1"/>
</dbReference>
<dbReference type="InterPro" id="IPR010093">
    <property type="entry name" value="SinI_DNA-bd"/>
</dbReference>
<dbReference type="GO" id="GO:0003677">
    <property type="term" value="F:DNA binding"/>
    <property type="evidence" value="ECO:0007669"/>
    <property type="project" value="UniProtKB-KW"/>
</dbReference>
<dbReference type="InterPro" id="IPR009061">
    <property type="entry name" value="DNA-bd_dom_put_sf"/>
</dbReference>
<dbReference type="EMBL" id="JAXAVX010000008">
    <property type="protein sequence ID" value="MDX8152764.1"/>
    <property type="molecule type" value="Genomic_DNA"/>
</dbReference>
<keyword evidence="2" id="KW-0238">DNA-binding</keyword>
<dbReference type="RefSeq" id="WP_319954920.1">
    <property type="nucleotide sequence ID" value="NZ_JAXAVX010000008.1"/>
</dbReference>
<evidence type="ECO:0000259" key="1">
    <source>
        <dbReference type="Pfam" id="PF12728"/>
    </source>
</evidence>
<keyword evidence="3" id="KW-1185">Reference proteome</keyword>
<dbReference type="InterPro" id="IPR041657">
    <property type="entry name" value="HTH_17"/>
</dbReference>
<dbReference type="Pfam" id="PF12728">
    <property type="entry name" value="HTH_17"/>
    <property type="match status" value="1"/>
</dbReference>
<sequence>MPKTEPTQPPVLSNGQERLSFSINEVADRRGLTRRHVREQIAAGRLRAWRAGNTWRVDREDEEAWIAAAKDEAAPKTAA</sequence>
<accession>A0ABU4VNX8</accession>
<organism evidence="2 3">
    <name type="scientific">Patulibacter brassicae</name>
    <dbReference type="NCBI Taxonomy" id="1705717"/>
    <lineage>
        <taxon>Bacteria</taxon>
        <taxon>Bacillati</taxon>
        <taxon>Actinomycetota</taxon>
        <taxon>Thermoleophilia</taxon>
        <taxon>Solirubrobacterales</taxon>
        <taxon>Patulibacteraceae</taxon>
        <taxon>Patulibacter</taxon>
    </lineage>
</organism>
<proteinExistence type="predicted"/>
<comment type="caution">
    <text evidence="2">The sequence shown here is derived from an EMBL/GenBank/DDBJ whole genome shotgun (WGS) entry which is preliminary data.</text>
</comment>
<dbReference type="Proteomes" id="UP001277761">
    <property type="component" value="Unassembled WGS sequence"/>
</dbReference>
<name>A0ABU4VNX8_9ACTN</name>